<keyword evidence="3" id="KW-1185">Reference proteome</keyword>
<evidence type="ECO:0000256" key="1">
    <source>
        <dbReference type="SAM" id="MobiDB-lite"/>
    </source>
</evidence>
<feature type="region of interest" description="Disordered" evidence="1">
    <location>
        <begin position="44"/>
        <end position="73"/>
    </location>
</feature>
<name>A0ABV8HR09_9ACTN</name>
<evidence type="ECO:0000313" key="3">
    <source>
        <dbReference type="Proteomes" id="UP001595765"/>
    </source>
</evidence>
<organism evidence="2 3">
    <name type="scientific">Streptomyces polygonati</name>
    <dbReference type="NCBI Taxonomy" id="1617087"/>
    <lineage>
        <taxon>Bacteria</taxon>
        <taxon>Bacillati</taxon>
        <taxon>Actinomycetota</taxon>
        <taxon>Actinomycetes</taxon>
        <taxon>Kitasatosporales</taxon>
        <taxon>Streptomycetaceae</taxon>
        <taxon>Streptomyces</taxon>
    </lineage>
</organism>
<dbReference type="EMBL" id="JBHSBB010000014">
    <property type="protein sequence ID" value="MFC4034387.1"/>
    <property type="molecule type" value="Genomic_DNA"/>
</dbReference>
<protein>
    <submittedName>
        <fullName evidence="2">Uncharacterized protein</fullName>
    </submittedName>
</protein>
<reference evidence="3" key="1">
    <citation type="journal article" date="2019" name="Int. J. Syst. Evol. Microbiol.">
        <title>The Global Catalogue of Microorganisms (GCM) 10K type strain sequencing project: providing services to taxonomists for standard genome sequencing and annotation.</title>
        <authorList>
            <consortium name="The Broad Institute Genomics Platform"/>
            <consortium name="The Broad Institute Genome Sequencing Center for Infectious Disease"/>
            <person name="Wu L."/>
            <person name="Ma J."/>
        </authorList>
    </citation>
    <scope>NUCLEOTIDE SEQUENCE [LARGE SCALE GENOMIC DNA]</scope>
    <source>
        <strain evidence="3">CGMCC 4.7237</strain>
    </source>
</reference>
<gene>
    <name evidence="2" type="ORF">ACFO3J_23330</name>
</gene>
<dbReference type="Proteomes" id="UP001595765">
    <property type="component" value="Unassembled WGS sequence"/>
</dbReference>
<comment type="caution">
    <text evidence="2">The sequence shown here is derived from an EMBL/GenBank/DDBJ whole genome shotgun (WGS) entry which is preliminary data.</text>
</comment>
<proteinExistence type="predicted"/>
<sequence>MTDSDAYFAEPARIAAGVRQIDQISTLAQEMVRDFAAEVNLTRDWPGTDDSFAQQTIPQEKKERQLSGETGQALSDAVSEVAAGTVKNLDNILGTQNNVLDAIHSQSSNGSSGRH</sequence>
<evidence type="ECO:0000313" key="2">
    <source>
        <dbReference type="EMBL" id="MFC4034387.1"/>
    </source>
</evidence>
<accession>A0ABV8HR09</accession>
<dbReference type="RefSeq" id="WP_386432416.1">
    <property type="nucleotide sequence ID" value="NZ_JBHSBB010000014.1"/>
</dbReference>